<evidence type="ECO:0000313" key="2">
    <source>
        <dbReference type="Proteomes" id="UP000008311"/>
    </source>
</evidence>
<evidence type="ECO:0000313" key="1">
    <source>
        <dbReference type="EMBL" id="EEF26355.1"/>
    </source>
</evidence>
<gene>
    <name evidence="1" type="ORF">RCOM_1836850</name>
</gene>
<proteinExistence type="predicted"/>
<organism evidence="1 2">
    <name type="scientific">Ricinus communis</name>
    <name type="common">Castor bean</name>
    <dbReference type="NCBI Taxonomy" id="3988"/>
    <lineage>
        <taxon>Eukaryota</taxon>
        <taxon>Viridiplantae</taxon>
        <taxon>Streptophyta</taxon>
        <taxon>Embryophyta</taxon>
        <taxon>Tracheophyta</taxon>
        <taxon>Spermatophyta</taxon>
        <taxon>Magnoliopsida</taxon>
        <taxon>eudicotyledons</taxon>
        <taxon>Gunneridae</taxon>
        <taxon>Pentapetalae</taxon>
        <taxon>rosids</taxon>
        <taxon>fabids</taxon>
        <taxon>Malpighiales</taxon>
        <taxon>Euphorbiaceae</taxon>
        <taxon>Acalyphoideae</taxon>
        <taxon>Acalypheae</taxon>
        <taxon>Ricinus</taxon>
    </lineage>
</organism>
<dbReference type="AlphaFoldDB" id="B9TCR1"/>
<keyword evidence="2" id="KW-1185">Reference proteome</keyword>
<dbReference type="Proteomes" id="UP000008311">
    <property type="component" value="Unassembled WGS sequence"/>
</dbReference>
<name>B9TCR1_RICCO</name>
<protein>
    <submittedName>
        <fullName evidence="1">Uncharacterized protein</fullName>
    </submittedName>
</protein>
<sequence length="103" mass="11612">MPAIRAEERRGTNNKCRLSRIDDHERIGFTSAGVTDNDRNDVREVVGVFQESEVARHGTVMQPQRSISLVATCGGKTETDARLSAVQRRQQFVCRCVFQSSRM</sequence>
<dbReference type="InParanoid" id="B9TCR1"/>
<accession>B9TCR1</accession>
<dbReference type="EMBL" id="EQ977501">
    <property type="protein sequence ID" value="EEF26355.1"/>
    <property type="molecule type" value="Genomic_DNA"/>
</dbReference>
<reference evidence="2" key="1">
    <citation type="journal article" date="2010" name="Nat. Biotechnol.">
        <title>Draft genome sequence of the oilseed species Ricinus communis.</title>
        <authorList>
            <person name="Chan A.P."/>
            <person name="Crabtree J."/>
            <person name="Zhao Q."/>
            <person name="Lorenzi H."/>
            <person name="Orvis J."/>
            <person name="Puiu D."/>
            <person name="Melake-Berhan A."/>
            <person name="Jones K.M."/>
            <person name="Redman J."/>
            <person name="Chen G."/>
            <person name="Cahoon E.B."/>
            <person name="Gedil M."/>
            <person name="Stanke M."/>
            <person name="Haas B.J."/>
            <person name="Wortman J.R."/>
            <person name="Fraser-Liggett C.M."/>
            <person name="Ravel J."/>
            <person name="Rabinowicz P.D."/>
        </authorList>
    </citation>
    <scope>NUCLEOTIDE SEQUENCE [LARGE SCALE GENOMIC DNA]</scope>
    <source>
        <strain evidence="2">cv. Hale</strain>
    </source>
</reference>